<sequence>MESPYRKGSEISHQRDRSIASTTISAINLRAYVPEPMHLHSHRPRHSISLLWGFSPCIRQYLRLQPLAEWLLFSRHPRGNAARRWP</sequence>
<organism evidence="1 2">
    <name type="scientific">Fusarium oxysporum (strain Fo5176)</name>
    <name type="common">Fusarium vascular wilt</name>
    <dbReference type="NCBI Taxonomy" id="660025"/>
    <lineage>
        <taxon>Eukaryota</taxon>
        <taxon>Fungi</taxon>
        <taxon>Dikarya</taxon>
        <taxon>Ascomycota</taxon>
        <taxon>Pezizomycotina</taxon>
        <taxon>Sordariomycetes</taxon>
        <taxon>Hypocreomycetidae</taxon>
        <taxon>Hypocreales</taxon>
        <taxon>Nectriaceae</taxon>
        <taxon>Fusarium</taxon>
        <taxon>Fusarium oxysporum species complex</taxon>
    </lineage>
</organism>
<dbReference type="AlphaFoldDB" id="A0A0D2XGX8"/>
<dbReference type="Proteomes" id="UP000002489">
    <property type="component" value="Unassembled WGS sequence"/>
</dbReference>
<evidence type="ECO:0000313" key="2">
    <source>
        <dbReference type="Proteomes" id="UP000002489"/>
    </source>
</evidence>
<dbReference type="EnsemblFungi" id="FOXG_03174T0">
    <property type="protein sequence ID" value="FOXG_03174P0"/>
    <property type="gene ID" value="FOXG_03174"/>
</dbReference>
<proteinExistence type="predicted"/>
<accession>A0A0D2XGX8</accession>
<evidence type="ECO:0000313" key="1">
    <source>
        <dbReference type="EnsemblFungi" id="FOXG_03174P0"/>
    </source>
</evidence>
<name>A0A0D2XGX8_FUSOF</name>
<reference evidence="2" key="1">
    <citation type="journal article" date="2012" name="Mol. Plant Microbe Interact.">
        <title>A highly conserved effector in Fusarium oxysporum is required for full virulence on Arabidopsis.</title>
        <authorList>
            <person name="Thatcher L.F."/>
            <person name="Gardiner D.M."/>
            <person name="Kazan K."/>
            <person name="Manners J."/>
        </authorList>
    </citation>
    <scope>NUCLEOTIDE SEQUENCE [LARGE SCALE GENOMIC DNA]</scope>
    <source>
        <strain evidence="2">Fo5176</strain>
    </source>
</reference>
<protein>
    <submittedName>
        <fullName evidence="1">Uncharacterized protein</fullName>
    </submittedName>
</protein>
<reference evidence="1" key="2">
    <citation type="submission" date="2025-08" db="UniProtKB">
        <authorList>
            <consortium name="EnsemblFungi"/>
        </authorList>
    </citation>
    <scope>IDENTIFICATION</scope>
    <source>
        <strain evidence="1">4287 / CBS 123668 / FGSC 9935 / NRRL 34936</strain>
    </source>
</reference>